<dbReference type="EMBL" id="DS231619">
    <property type="protein sequence ID" value="EDU48807.1"/>
    <property type="molecule type" value="Genomic_DNA"/>
</dbReference>
<gene>
    <name evidence="3" type="ORF">PTRG_05887</name>
</gene>
<dbReference type="InterPro" id="IPR029058">
    <property type="entry name" value="AB_hydrolase_fold"/>
</dbReference>
<evidence type="ECO:0000313" key="3">
    <source>
        <dbReference type="EMBL" id="EDU48807.1"/>
    </source>
</evidence>
<dbReference type="InParanoid" id="B2W7U9"/>
<dbReference type="GO" id="GO:0052689">
    <property type="term" value="F:carboxylic ester hydrolase activity"/>
    <property type="evidence" value="ECO:0007669"/>
    <property type="project" value="TreeGrafter"/>
</dbReference>
<dbReference type="GO" id="GO:0008474">
    <property type="term" value="F:palmitoyl-(protein) hydrolase activity"/>
    <property type="evidence" value="ECO:0007669"/>
    <property type="project" value="TreeGrafter"/>
</dbReference>
<reference evidence="4" key="1">
    <citation type="journal article" date="2013" name="G3 (Bethesda)">
        <title>Comparative genomics of a plant-pathogenic fungus, Pyrenophora tritici-repentis, reveals transduplication and the impact of repeat elements on pathogenicity and population divergence.</title>
        <authorList>
            <person name="Manning V.A."/>
            <person name="Pandelova I."/>
            <person name="Dhillon B."/>
            <person name="Wilhelm L.J."/>
            <person name="Goodwin S.B."/>
            <person name="Berlin A.M."/>
            <person name="Figueroa M."/>
            <person name="Freitag M."/>
            <person name="Hane J.K."/>
            <person name="Henrissat B."/>
            <person name="Holman W.H."/>
            <person name="Kodira C.D."/>
            <person name="Martin J."/>
            <person name="Oliver R.P."/>
            <person name="Robbertse B."/>
            <person name="Schackwitz W."/>
            <person name="Schwartz D.C."/>
            <person name="Spatafora J.W."/>
            <person name="Turgeon B.G."/>
            <person name="Yandava C."/>
            <person name="Young S."/>
            <person name="Zhou S."/>
            <person name="Zeng Q."/>
            <person name="Grigoriev I.V."/>
            <person name="Ma L.-J."/>
            <person name="Ciuffetti L.M."/>
        </authorList>
    </citation>
    <scope>NUCLEOTIDE SEQUENCE [LARGE SCALE GENOMIC DNA]</scope>
    <source>
        <strain evidence="4">Pt-1C-BFP</strain>
    </source>
</reference>
<comment type="similarity">
    <text evidence="1">Belongs to the AB hydrolase superfamily. AB hydrolase 2 family.</text>
</comment>
<proteinExistence type="inferred from homology"/>
<dbReference type="Gene3D" id="3.40.50.1820">
    <property type="entry name" value="alpha/beta hydrolase"/>
    <property type="match status" value="1"/>
</dbReference>
<dbReference type="eggNOG" id="KOG2112">
    <property type="taxonomic scope" value="Eukaryota"/>
</dbReference>
<dbReference type="HOGENOM" id="CLU_049413_2_2_1"/>
<dbReference type="OMA" id="LGHWYSE"/>
<dbReference type="PANTHER" id="PTHR10655:SF64">
    <property type="entry name" value="PHOSPHOLIPASE_CARBOXYLESTERASE_THIOESTERASE DOMAIN-CONTAINING PROTEIN"/>
    <property type="match status" value="1"/>
</dbReference>
<dbReference type="Pfam" id="PF02230">
    <property type="entry name" value="Abhydrolase_2"/>
    <property type="match status" value="1"/>
</dbReference>
<dbReference type="InterPro" id="IPR003140">
    <property type="entry name" value="PLipase/COase/thioEstase"/>
</dbReference>
<dbReference type="GO" id="GO:0005737">
    <property type="term" value="C:cytoplasm"/>
    <property type="evidence" value="ECO:0007669"/>
    <property type="project" value="TreeGrafter"/>
</dbReference>
<dbReference type="PANTHER" id="PTHR10655">
    <property type="entry name" value="LYSOPHOSPHOLIPASE-RELATED"/>
    <property type="match status" value="1"/>
</dbReference>
<organism evidence="3 4">
    <name type="scientific">Pyrenophora tritici-repentis (strain Pt-1C-BFP)</name>
    <name type="common">Wheat tan spot fungus</name>
    <name type="synonym">Drechslera tritici-repentis</name>
    <dbReference type="NCBI Taxonomy" id="426418"/>
    <lineage>
        <taxon>Eukaryota</taxon>
        <taxon>Fungi</taxon>
        <taxon>Dikarya</taxon>
        <taxon>Ascomycota</taxon>
        <taxon>Pezizomycotina</taxon>
        <taxon>Dothideomycetes</taxon>
        <taxon>Pleosporomycetidae</taxon>
        <taxon>Pleosporales</taxon>
        <taxon>Pleosporineae</taxon>
        <taxon>Pleosporaceae</taxon>
        <taxon>Pyrenophora</taxon>
    </lineage>
</organism>
<accession>B2W7U9</accession>
<dbReference type="InterPro" id="IPR050565">
    <property type="entry name" value="LYPA1-2/EST-like"/>
</dbReference>
<feature type="domain" description="Phospholipase/carboxylesterase/thioesterase" evidence="2">
    <location>
        <begin position="168"/>
        <end position="228"/>
    </location>
</feature>
<dbReference type="SUPFAM" id="SSF53474">
    <property type="entry name" value="alpha/beta-Hydrolases"/>
    <property type="match status" value="1"/>
</dbReference>
<evidence type="ECO:0000259" key="2">
    <source>
        <dbReference type="Pfam" id="PF02230"/>
    </source>
</evidence>
<evidence type="ECO:0000313" key="4">
    <source>
        <dbReference type="Proteomes" id="UP000001471"/>
    </source>
</evidence>
<protein>
    <recommendedName>
        <fullName evidence="2">Phospholipase/carboxylesterase/thioesterase domain-containing protein</fullName>
    </recommendedName>
</protein>
<evidence type="ECO:0000256" key="1">
    <source>
        <dbReference type="ARBA" id="ARBA00006499"/>
    </source>
</evidence>
<dbReference type="AlphaFoldDB" id="B2W7U9"/>
<dbReference type="Proteomes" id="UP000001471">
    <property type="component" value="Unassembled WGS sequence"/>
</dbReference>
<sequence>MSPSNKIAQVPSPPLIVPPLRDHKTTLIILHGRGSTDEKFAEPLLKHISQGLRETSAFLHDLLKEEIKTIGAKNVVSMGLSQGCAASIVSTLLWKGEPFGALVGMCGYLPFRKGMHDSVEEPEDEDDDASVRSDEDAEDMFEKAVGWLGEELGTCGSVSGEHDQPAMQSIPLFMGHGIDDEKVPCRIGKLAAEFLTTLDVSVTWKEYEGSGHWYSDDMLRDVVEFLENLEA</sequence>
<dbReference type="STRING" id="426418.B2W7U9"/>
<name>B2W7U9_PYRTR</name>